<dbReference type="PANTHER" id="PTHR43465">
    <property type="entry name" value="DUF1680 DOMAIN PROTEIN (AFU_ORTHOLOGUE AFUA_1G08910)"/>
    <property type="match status" value="1"/>
</dbReference>
<protein>
    <submittedName>
        <fullName evidence="4">Glycoside hydrolase family 127 protein</fullName>
    </submittedName>
</protein>
<dbReference type="OrthoDB" id="9757939at2"/>
<dbReference type="InterPro" id="IPR049046">
    <property type="entry name" value="Beta-AFase-like_GH127_middle"/>
</dbReference>
<dbReference type="AlphaFoldDB" id="A0A7X4YUX5"/>
<evidence type="ECO:0000313" key="4">
    <source>
        <dbReference type="EMBL" id="NBC72066.1"/>
    </source>
</evidence>
<evidence type="ECO:0000313" key="5">
    <source>
        <dbReference type="Proteomes" id="UP000558113"/>
    </source>
</evidence>
<keyword evidence="5" id="KW-1185">Reference proteome</keyword>
<dbReference type="RefSeq" id="WP_161702676.1">
    <property type="nucleotide sequence ID" value="NZ_JAAAMU010000016.1"/>
</dbReference>
<evidence type="ECO:0000259" key="1">
    <source>
        <dbReference type="Pfam" id="PF07944"/>
    </source>
</evidence>
<dbReference type="Pfam" id="PF20736">
    <property type="entry name" value="Glyco_hydro127M"/>
    <property type="match status" value="1"/>
</dbReference>
<dbReference type="Gene3D" id="1.50.10.20">
    <property type="match status" value="1"/>
</dbReference>
<evidence type="ECO:0000259" key="3">
    <source>
        <dbReference type="Pfam" id="PF20737"/>
    </source>
</evidence>
<dbReference type="InterPro" id="IPR049174">
    <property type="entry name" value="Beta-AFase-like"/>
</dbReference>
<proteinExistence type="predicted"/>
<dbReference type="SUPFAM" id="SSF48208">
    <property type="entry name" value="Six-hairpin glycosidases"/>
    <property type="match status" value="1"/>
</dbReference>
<organism evidence="4 5">
    <name type="scientific">Paenibacillus sacheonensis</name>
    <dbReference type="NCBI Taxonomy" id="742054"/>
    <lineage>
        <taxon>Bacteria</taxon>
        <taxon>Bacillati</taxon>
        <taxon>Bacillota</taxon>
        <taxon>Bacilli</taxon>
        <taxon>Bacillales</taxon>
        <taxon>Paenibacillaceae</taxon>
        <taxon>Paenibacillus</taxon>
    </lineage>
</organism>
<dbReference type="Proteomes" id="UP000558113">
    <property type="component" value="Unassembled WGS sequence"/>
</dbReference>
<dbReference type="InterPro" id="IPR049049">
    <property type="entry name" value="Beta-AFase-like_GH127_C"/>
</dbReference>
<dbReference type="Pfam" id="PF20737">
    <property type="entry name" value="Glyco_hydro127C"/>
    <property type="match status" value="1"/>
</dbReference>
<keyword evidence="4" id="KW-0378">Hydrolase</keyword>
<sequence>MAKQSAATPADLGKTFAQVPFQQVMFTDAFWAPRLAAHKTNTIPACLGFSESRIDNFAKAAGLKEGGHEGIFFDDSDLYKILEGAAYSLALQPDPELDRRVDDIIALIAAAQEESGYINTYYQLEKPNEKYTDMGKHELYCGGHLIEAAVAHKQATGKTNFLDVAIKLADHWDRYFGPNPDQHLWVEGHQEPEMALIRLYRETGDERYFEHAKWMLEERGSRHGEGQGWHHEDQEYCQGNVPLLEQTELVGHAVRTAYMFSAMADVAYKTNDERYKTTLDRMWDRLINRNMFVTGGIGSTHDNEGFTHDFDLNNEKAYCETCASIGMVFFNHRMNLLHGDAKYADVMERSLYNAALAGVNLAGDKYFYINPLNADGLHHRFEWIGCACCPSNVARFIPSIGSYVYATGDREAVVNLYAQSEGRLALGNGEHVKLTQTTEHPWEDRVSLKVEPESGESEFTLKLRYPGWCRDLRLQVNGKEVDQLNLEKGYIRLNRVWKAGDTVQLTFAMPVEHVHADPRVEANIGKVALQRGPLVYCFEETDQPIDIEKLTIAPDTTFTLSRNERILNAVQLNEATVDGSPGVVAVPYFAWDNREPGKMKTWVPERNGS</sequence>
<dbReference type="GO" id="GO:0016787">
    <property type="term" value="F:hydrolase activity"/>
    <property type="evidence" value="ECO:0007669"/>
    <property type="project" value="UniProtKB-KW"/>
</dbReference>
<dbReference type="InterPro" id="IPR012878">
    <property type="entry name" value="Beta-AFase-like_GH127_cat"/>
</dbReference>
<dbReference type="EMBL" id="JAAAMU010000016">
    <property type="protein sequence ID" value="NBC72066.1"/>
    <property type="molecule type" value="Genomic_DNA"/>
</dbReference>
<feature type="domain" description="Non-reducing end beta-L-arabinofuranosidase-like GH127 middle" evidence="2">
    <location>
        <begin position="413"/>
        <end position="509"/>
    </location>
</feature>
<feature type="domain" description="Non-reducing end beta-L-arabinofuranosidase-like GH127 catalytic" evidence="1">
    <location>
        <begin position="24"/>
        <end position="401"/>
    </location>
</feature>
<dbReference type="PANTHER" id="PTHR43465:SF2">
    <property type="entry name" value="DUF1680 DOMAIN PROTEIN (AFU_ORTHOLOGUE AFUA_1G08910)"/>
    <property type="match status" value="1"/>
</dbReference>
<dbReference type="InterPro" id="IPR008928">
    <property type="entry name" value="6-hairpin_glycosidase_sf"/>
</dbReference>
<evidence type="ECO:0000259" key="2">
    <source>
        <dbReference type="Pfam" id="PF20736"/>
    </source>
</evidence>
<reference evidence="4 5" key="1">
    <citation type="submission" date="2020-01" db="EMBL/GenBank/DDBJ databases">
        <title>Paenibacillus soybeanensis sp. nov. isolated from the nodules of soybean (Glycine max(L.) Merr).</title>
        <authorList>
            <person name="Wang H."/>
        </authorList>
    </citation>
    <scope>NUCLEOTIDE SEQUENCE [LARGE SCALE GENOMIC DNA]</scope>
    <source>
        <strain evidence="4 5">DSM 23054</strain>
    </source>
</reference>
<dbReference type="Pfam" id="PF07944">
    <property type="entry name" value="Beta-AFase-like_GH127_cat"/>
    <property type="match status" value="1"/>
</dbReference>
<comment type="caution">
    <text evidence="4">The sequence shown here is derived from an EMBL/GenBank/DDBJ whole genome shotgun (WGS) entry which is preliminary data.</text>
</comment>
<accession>A0A7X4YUX5</accession>
<gene>
    <name evidence="4" type="ORF">GT003_23975</name>
</gene>
<dbReference type="GO" id="GO:0005975">
    <property type="term" value="P:carbohydrate metabolic process"/>
    <property type="evidence" value="ECO:0007669"/>
    <property type="project" value="InterPro"/>
</dbReference>
<name>A0A7X4YUX5_9BACL</name>
<feature type="domain" description="Non-reducing end beta-L-arabinofuranosidase-like GH127 C-terminal" evidence="3">
    <location>
        <begin position="511"/>
        <end position="604"/>
    </location>
</feature>